<protein>
    <submittedName>
        <fullName evidence="2">Uncharacterized protein</fullName>
    </submittedName>
</protein>
<evidence type="ECO:0000313" key="3">
    <source>
        <dbReference type="Proteomes" id="UP000293638"/>
    </source>
</evidence>
<evidence type="ECO:0000313" key="2">
    <source>
        <dbReference type="EMBL" id="RZS86824.1"/>
    </source>
</evidence>
<keyword evidence="1" id="KW-1133">Transmembrane helix</keyword>
<keyword evidence="3" id="KW-1185">Reference proteome</keyword>
<accession>A0A4Q7NNK2</accession>
<comment type="caution">
    <text evidence="2">The sequence shown here is derived from an EMBL/GenBank/DDBJ whole genome shotgun (WGS) entry which is preliminary data.</text>
</comment>
<keyword evidence="1" id="KW-0812">Transmembrane</keyword>
<reference evidence="2 3" key="1">
    <citation type="submission" date="2019-02" db="EMBL/GenBank/DDBJ databases">
        <title>Genomic Encyclopedia of Type Strains, Phase IV (KMG-IV): sequencing the most valuable type-strain genomes for metagenomic binning, comparative biology and taxonomic classification.</title>
        <authorList>
            <person name="Goeker M."/>
        </authorList>
    </citation>
    <scope>NUCLEOTIDE SEQUENCE [LARGE SCALE GENOMIC DNA]</scope>
    <source>
        <strain evidence="2 3">DSM 45622</strain>
    </source>
</reference>
<name>A0A4Q7NNK2_9ACTN</name>
<sequence length="213" mass="23123">MALLRRAEVAPAPWLPARALGWLLTAALPAGAMTAVVLTVLAWRGSASPWAPVGVALAVLAGGSAWATGMVVRRRRYRRGVREVGQWVRCARIVGGQLDGLAAVRAGGPVDPASRVHGWLSVERELLRFHPHPREHQPESMWTVPWHAIAVVDVAPASAVARRVVPGLRGSTVRLRLRDGAHLEVSVDEDADALLHVWSWRGMGDRVSRRASR</sequence>
<feature type="transmembrane region" description="Helical" evidence="1">
    <location>
        <begin position="49"/>
        <end position="72"/>
    </location>
</feature>
<dbReference type="RefSeq" id="WP_130493041.1">
    <property type="nucleotide sequence ID" value="NZ_SGXD01000003.1"/>
</dbReference>
<dbReference type="AlphaFoldDB" id="A0A4Q7NNK2"/>
<feature type="transmembrane region" description="Helical" evidence="1">
    <location>
        <begin position="20"/>
        <end position="43"/>
    </location>
</feature>
<gene>
    <name evidence="2" type="ORF">EV189_2240</name>
</gene>
<dbReference type="Proteomes" id="UP000293638">
    <property type="component" value="Unassembled WGS sequence"/>
</dbReference>
<dbReference type="OrthoDB" id="9938463at2"/>
<keyword evidence="1" id="KW-0472">Membrane</keyword>
<evidence type="ECO:0000256" key="1">
    <source>
        <dbReference type="SAM" id="Phobius"/>
    </source>
</evidence>
<proteinExistence type="predicted"/>
<organism evidence="2 3">
    <name type="scientific">Motilibacter rhizosphaerae</name>
    <dbReference type="NCBI Taxonomy" id="598652"/>
    <lineage>
        <taxon>Bacteria</taxon>
        <taxon>Bacillati</taxon>
        <taxon>Actinomycetota</taxon>
        <taxon>Actinomycetes</taxon>
        <taxon>Motilibacterales</taxon>
        <taxon>Motilibacteraceae</taxon>
        <taxon>Motilibacter</taxon>
    </lineage>
</organism>
<dbReference type="EMBL" id="SGXD01000003">
    <property type="protein sequence ID" value="RZS86824.1"/>
    <property type="molecule type" value="Genomic_DNA"/>
</dbReference>